<dbReference type="PROSITE" id="PS50922">
    <property type="entry name" value="TLC"/>
    <property type="match status" value="1"/>
</dbReference>
<dbReference type="UniPathway" id="UPA00222"/>
<dbReference type="PANTHER" id="PTHR12560:SF0">
    <property type="entry name" value="LD18904P"/>
    <property type="match status" value="1"/>
</dbReference>
<feature type="region of interest" description="Disordered" evidence="8">
    <location>
        <begin position="110"/>
        <end position="137"/>
    </location>
</feature>
<comment type="subcellular location">
    <subcellularLocation>
        <location evidence="1">Membrane</location>
        <topology evidence="1">Multi-pass membrane protein</topology>
    </subcellularLocation>
</comment>
<reference evidence="11" key="1">
    <citation type="submission" date="2021-02" db="EMBL/GenBank/DDBJ databases">
        <authorList>
            <person name="Nowell W R."/>
        </authorList>
    </citation>
    <scope>NUCLEOTIDE SEQUENCE</scope>
</reference>
<comment type="pathway">
    <text evidence="3">Sphingolipid metabolism.</text>
</comment>
<feature type="transmembrane region" description="Helical" evidence="9">
    <location>
        <begin position="200"/>
        <end position="220"/>
    </location>
</feature>
<evidence type="ECO:0000256" key="6">
    <source>
        <dbReference type="ARBA" id="ARBA00023136"/>
    </source>
</evidence>
<feature type="transmembrane region" description="Helical" evidence="9">
    <location>
        <begin position="281"/>
        <end position="303"/>
    </location>
</feature>
<evidence type="ECO:0000256" key="4">
    <source>
        <dbReference type="ARBA" id="ARBA00022692"/>
    </source>
</evidence>
<proteinExistence type="predicted"/>
<dbReference type="Proteomes" id="UP000663829">
    <property type="component" value="Unassembled WGS sequence"/>
</dbReference>
<name>A0A814FK56_9BILA</name>
<dbReference type="PANTHER" id="PTHR12560">
    <property type="entry name" value="LONGEVITY ASSURANCE FACTOR 1 LAG1"/>
    <property type="match status" value="1"/>
</dbReference>
<feature type="transmembrane region" description="Helical" evidence="9">
    <location>
        <begin position="40"/>
        <end position="57"/>
    </location>
</feature>
<feature type="compositionally biased region" description="Basic and acidic residues" evidence="8">
    <location>
        <begin position="121"/>
        <end position="137"/>
    </location>
</feature>
<dbReference type="GO" id="GO:0046513">
    <property type="term" value="P:ceramide biosynthetic process"/>
    <property type="evidence" value="ECO:0007669"/>
    <property type="project" value="InterPro"/>
</dbReference>
<keyword evidence="13" id="KW-1185">Reference proteome</keyword>
<evidence type="ECO:0000256" key="8">
    <source>
        <dbReference type="SAM" id="MobiDB-lite"/>
    </source>
</evidence>
<protein>
    <recommendedName>
        <fullName evidence="10">TLC domain-containing protein</fullName>
    </recommendedName>
</protein>
<evidence type="ECO:0000256" key="5">
    <source>
        <dbReference type="ARBA" id="ARBA00022989"/>
    </source>
</evidence>
<evidence type="ECO:0000256" key="7">
    <source>
        <dbReference type="PROSITE-ProRule" id="PRU00205"/>
    </source>
</evidence>
<evidence type="ECO:0000256" key="2">
    <source>
        <dbReference type="ARBA" id="ARBA00004760"/>
    </source>
</evidence>
<evidence type="ECO:0000313" key="13">
    <source>
        <dbReference type="Proteomes" id="UP000663829"/>
    </source>
</evidence>
<dbReference type="EMBL" id="CAJNOQ010002881">
    <property type="protein sequence ID" value="CAF0983971.1"/>
    <property type="molecule type" value="Genomic_DNA"/>
</dbReference>
<feature type="non-terminal residue" evidence="11">
    <location>
        <position position="356"/>
    </location>
</feature>
<dbReference type="EMBL" id="CAJOBC010002882">
    <property type="protein sequence ID" value="CAF3756321.1"/>
    <property type="molecule type" value="Genomic_DNA"/>
</dbReference>
<sequence length="356" mass="42193">MDLISTTIWNENFWLPKNVTWKDFSTLEEEGVRLPALHDLLYVYPLAGMLYIARLIFEHYIARPFGRSLGLRDVQNSTTQYNQQQQQLSRKKGNKTNVITDNQSNSTYKQQYPTNVIHRKQPSDGRGDSLKSANDNRKPSSLISYHRVPLLAKFSESCWRFVFYLSVFIYGLIVLRNKPWLWDTRQCWLSHPNQPLTKDIFWYYMIELAFYWSLIFSQFIDVKRKDFWQMFLHHIATISLLSFSYIVNFVRVGSLVLVIHDCGDYWLESAKMAKYARAQRVCDTLFVIFALVWLVTRLCYFPYKVLYTTTYEEVEILGYFPAFYLFNGLLMLLQVLHYFWFYLICQVAIGALKAGK</sequence>
<dbReference type="GO" id="GO:0050291">
    <property type="term" value="F:sphingosine N-acyltransferase activity"/>
    <property type="evidence" value="ECO:0007669"/>
    <property type="project" value="InterPro"/>
</dbReference>
<evidence type="ECO:0000256" key="9">
    <source>
        <dbReference type="SAM" id="Phobius"/>
    </source>
</evidence>
<dbReference type="SMART" id="SM00724">
    <property type="entry name" value="TLC"/>
    <property type="match status" value="1"/>
</dbReference>
<evidence type="ECO:0000313" key="11">
    <source>
        <dbReference type="EMBL" id="CAF0983971.1"/>
    </source>
</evidence>
<gene>
    <name evidence="11" type="ORF">GPM918_LOCUS12899</name>
    <name evidence="12" type="ORF">SRO942_LOCUS12900</name>
</gene>
<dbReference type="InterPro" id="IPR016439">
    <property type="entry name" value="Lag1/Lac1-like"/>
</dbReference>
<keyword evidence="5 9" id="KW-1133">Transmembrane helix</keyword>
<dbReference type="AlphaFoldDB" id="A0A814FK56"/>
<dbReference type="Pfam" id="PF03798">
    <property type="entry name" value="TRAM_LAG1_CLN8"/>
    <property type="match status" value="1"/>
</dbReference>
<feature type="transmembrane region" description="Helical" evidence="9">
    <location>
        <begin position="323"/>
        <end position="352"/>
    </location>
</feature>
<feature type="domain" description="TLC" evidence="10">
    <location>
        <begin position="152"/>
        <end position="353"/>
    </location>
</feature>
<dbReference type="GO" id="GO:0016020">
    <property type="term" value="C:membrane"/>
    <property type="evidence" value="ECO:0007669"/>
    <property type="project" value="UniProtKB-SubCell"/>
</dbReference>
<comment type="caution">
    <text evidence="11">The sequence shown here is derived from an EMBL/GenBank/DDBJ whole genome shotgun (WGS) entry which is preliminary data.</text>
</comment>
<keyword evidence="4 7" id="KW-0812">Transmembrane</keyword>
<organism evidence="11 13">
    <name type="scientific">Didymodactylos carnosus</name>
    <dbReference type="NCBI Taxonomy" id="1234261"/>
    <lineage>
        <taxon>Eukaryota</taxon>
        <taxon>Metazoa</taxon>
        <taxon>Spiralia</taxon>
        <taxon>Gnathifera</taxon>
        <taxon>Rotifera</taxon>
        <taxon>Eurotatoria</taxon>
        <taxon>Bdelloidea</taxon>
        <taxon>Philodinida</taxon>
        <taxon>Philodinidae</taxon>
        <taxon>Didymodactylos</taxon>
    </lineage>
</organism>
<dbReference type="Proteomes" id="UP000681722">
    <property type="component" value="Unassembled WGS sequence"/>
</dbReference>
<dbReference type="OrthoDB" id="537032at2759"/>
<accession>A0A814FK56</accession>
<evidence type="ECO:0000256" key="3">
    <source>
        <dbReference type="ARBA" id="ARBA00004991"/>
    </source>
</evidence>
<keyword evidence="6 7" id="KW-0472">Membrane</keyword>
<evidence type="ECO:0000259" key="10">
    <source>
        <dbReference type="PROSITE" id="PS50922"/>
    </source>
</evidence>
<feature type="region of interest" description="Disordered" evidence="8">
    <location>
        <begin position="85"/>
        <end position="104"/>
    </location>
</feature>
<comment type="pathway">
    <text evidence="2">Lipid metabolism; sphingolipid metabolism.</text>
</comment>
<evidence type="ECO:0000313" key="12">
    <source>
        <dbReference type="EMBL" id="CAF3756321.1"/>
    </source>
</evidence>
<evidence type="ECO:0000256" key="1">
    <source>
        <dbReference type="ARBA" id="ARBA00004141"/>
    </source>
</evidence>
<dbReference type="InterPro" id="IPR006634">
    <property type="entry name" value="TLC-dom"/>
</dbReference>
<feature type="compositionally biased region" description="Polar residues" evidence="8">
    <location>
        <begin position="95"/>
        <end position="104"/>
    </location>
</feature>
<dbReference type="PIRSF" id="PIRSF005225">
    <property type="entry name" value="LAG1_LAC1"/>
    <property type="match status" value="1"/>
</dbReference>
<feature type="transmembrane region" description="Helical" evidence="9">
    <location>
        <begin position="157"/>
        <end position="175"/>
    </location>
</feature>